<gene>
    <name evidence="2" type="ORF">FJM65_08205</name>
</gene>
<dbReference type="EMBL" id="VFRQ01000003">
    <property type="protein sequence ID" value="TPE44986.1"/>
    <property type="molecule type" value="Genomic_DNA"/>
</dbReference>
<organism evidence="2 3">
    <name type="scientific">Pontibacter mangrovi</name>
    <dbReference type="NCBI Taxonomy" id="2589816"/>
    <lineage>
        <taxon>Bacteria</taxon>
        <taxon>Pseudomonadati</taxon>
        <taxon>Bacteroidota</taxon>
        <taxon>Cytophagia</taxon>
        <taxon>Cytophagales</taxon>
        <taxon>Hymenobacteraceae</taxon>
        <taxon>Pontibacter</taxon>
    </lineage>
</organism>
<comment type="caution">
    <text evidence="2">The sequence shown here is derived from an EMBL/GenBank/DDBJ whole genome shotgun (WGS) entry which is preliminary data.</text>
</comment>
<dbReference type="GO" id="GO:0008270">
    <property type="term" value="F:zinc ion binding"/>
    <property type="evidence" value="ECO:0007669"/>
    <property type="project" value="TreeGrafter"/>
</dbReference>
<dbReference type="GO" id="GO:1900376">
    <property type="term" value="P:regulation of secondary metabolite biosynthetic process"/>
    <property type="evidence" value="ECO:0007669"/>
    <property type="project" value="TreeGrafter"/>
</dbReference>
<dbReference type="AlphaFoldDB" id="A0A501WH96"/>
<dbReference type="OrthoDB" id="594893at2"/>
<proteinExistence type="predicted"/>
<feature type="binding site" evidence="1">
    <location>
        <position position="137"/>
    </location>
    <ligand>
        <name>Zn(2+)</name>
        <dbReference type="ChEBI" id="CHEBI:29105"/>
    </ligand>
</feature>
<dbReference type="PANTHER" id="PTHR33202:SF22">
    <property type="entry name" value="HYDROGEN PEROXIDE SENSITIVE REPRESSOR"/>
    <property type="match status" value="1"/>
</dbReference>
<dbReference type="Gene3D" id="1.10.10.10">
    <property type="entry name" value="Winged helix-like DNA-binding domain superfamily/Winged helix DNA-binding domain"/>
    <property type="match status" value="1"/>
</dbReference>
<comment type="cofactor">
    <cofactor evidence="1">
        <name>Zn(2+)</name>
        <dbReference type="ChEBI" id="CHEBI:29105"/>
    </cofactor>
    <text evidence="1">Binds 1 zinc ion per subunit.</text>
</comment>
<dbReference type="Pfam" id="PF01475">
    <property type="entry name" value="FUR"/>
    <property type="match status" value="1"/>
</dbReference>
<evidence type="ECO:0000313" key="2">
    <source>
        <dbReference type="EMBL" id="TPE44986.1"/>
    </source>
</evidence>
<reference evidence="2 3" key="1">
    <citation type="submission" date="2019-06" db="EMBL/GenBank/DDBJ databases">
        <title>A novel bacterium of genus Pontibacter, isolated from marine sediment.</title>
        <authorList>
            <person name="Huang H."/>
            <person name="Mo K."/>
            <person name="Hu Y."/>
        </authorList>
    </citation>
    <scope>NUCLEOTIDE SEQUENCE [LARGE SCALE GENOMIC DNA]</scope>
    <source>
        <strain evidence="2 3">HB172049</strain>
    </source>
</reference>
<protein>
    <submittedName>
        <fullName evidence="2">Transcriptional repressor</fullName>
    </submittedName>
</protein>
<feature type="binding site" evidence="1">
    <location>
        <position position="98"/>
    </location>
    <ligand>
        <name>Zn(2+)</name>
        <dbReference type="ChEBI" id="CHEBI:29105"/>
    </ligand>
</feature>
<dbReference type="SUPFAM" id="SSF46785">
    <property type="entry name" value="Winged helix' DNA-binding domain"/>
    <property type="match status" value="1"/>
</dbReference>
<dbReference type="InterPro" id="IPR036388">
    <property type="entry name" value="WH-like_DNA-bd_sf"/>
</dbReference>
<evidence type="ECO:0000313" key="3">
    <source>
        <dbReference type="Proteomes" id="UP000316727"/>
    </source>
</evidence>
<dbReference type="RefSeq" id="WP_140621010.1">
    <property type="nucleotide sequence ID" value="NZ_VFRQ01000003.1"/>
</dbReference>
<feature type="binding site" evidence="1">
    <location>
        <position position="134"/>
    </location>
    <ligand>
        <name>Zn(2+)</name>
        <dbReference type="ChEBI" id="CHEBI:29105"/>
    </ligand>
</feature>
<keyword evidence="1" id="KW-0862">Zinc</keyword>
<dbReference type="GO" id="GO:0000976">
    <property type="term" value="F:transcription cis-regulatory region binding"/>
    <property type="evidence" value="ECO:0007669"/>
    <property type="project" value="TreeGrafter"/>
</dbReference>
<dbReference type="PANTHER" id="PTHR33202">
    <property type="entry name" value="ZINC UPTAKE REGULATION PROTEIN"/>
    <property type="match status" value="1"/>
</dbReference>
<evidence type="ECO:0000256" key="1">
    <source>
        <dbReference type="PIRSR" id="PIRSR602481-1"/>
    </source>
</evidence>
<dbReference type="Proteomes" id="UP000316727">
    <property type="component" value="Unassembled WGS sequence"/>
</dbReference>
<keyword evidence="1" id="KW-0479">Metal-binding</keyword>
<dbReference type="GO" id="GO:0045892">
    <property type="term" value="P:negative regulation of DNA-templated transcription"/>
    <property type="evidence" value="ECO:0007669"/>
    <property type="project" value="TreeGrafter"/>
</dbReference>
<dbReference type="GO" id="GO:0003700">
    <property type="term" value="F:DNA-binding transcription factor activity"/>
    <property type="evidence" value="ECO:0007669"/>
    <property type="project" value="InterPro"/>
</dbReference>
<keyword evidence="3" id="KW-1185">Reference proteome</keyword>
<dbReference type="InterPro" id="IPR036390">
    <property type="entry name" value="WH_DNA-bd_sf"/>
</dbReference>
<sequence>MDKAQQLLTDYGLRKTGCRLDVLRQFLEHDFALSHADLEKKLGSRYDRVTIYRTLYSFEQQGLTHSIKDGSGGLKYALCQHQESLQSKHEDSHIHFSCTGCGQTFCLNDVPVPELMLPQGYEAERLNYSAEGLCKTCSQRNDI</sequence>
<dbReference type="InterPro" id="IPR002481">
    <property type="entry name" value="FUR"/>
</dbReference>
<accession>A0A501WH96</accession>
<feature type="binding site" evidence="1">
    <location>
        <position position="101"/>
    </location>
    <ligand>
        <name>Zn(2+)</name>
        <dbReference type="ChEBI" id="CHEBI:29105"/>
    </ligand>
</feature>
<name>A0A501WH96_9BACT</name>